<dbReference type="Gene3D" id="2.60.120.260">
    <property type="entry name" value="Galactose-binding domain-like"/>
    <property type="match status" value="1"/>
</dbReference>
<keyword evidence="5" id="KW-1185">Reference proteome</keyword>
<dbReference type="RefSeq" id="WP_354225777.1">
    <property type="nucleotide sequence ID" value="NZ_JBEPSN010000001.1"/>
</dbReference>
<reference evidence="4 5" key="1">
    <citation type="submission" date="2024-06" db="EMBL/GenBank/DDBJ databases">
        <title>Sorghum-associated microbial communities from plants grown in Nebraska, USA.</title>
        <authorList>
            <person name="Schachtman D."/>
        </authorList>
    </citation>
    <scope>NUCLEOTIDE SEQUENCE [LARGE SCALE GENOMIC DNA]</scope>
    <source>
        <strain evidence="4 5">3552</strain>
    </source>
</reference>
<protein>
    <submittedName>
        <fullName evidence="4">Acyl esterase</fullName>
    </submittedName>
</protein>
<dbReference type="SUPFAM" id="SSF53474">
    <property type="entry name" value="alpha/beta-Hydrolases"/>
    <property type="match status" value="1"/>
</dbReference>
<dbReference type="GeneID" id="92751136"/>
<dbReference type="InterPro" id="IPR000383">
    <property type="entry name" value="Xaa-Pro-like_dom"/>
</dbReference>
<name>A0ABV2P0V7_9MICC</name>
<evidence type="ECO:0000259" key="3">
    <source>
        <dbReference type="SMART" id="SM00939"/>
    </source>
</evidence>
<proteinExistence type="predicted"/>
<dbReference type="InterPro" id="IPR005674">
    <property type="entry name" value="CocE/Ser_esterase"/>
</dbReference>
<dbReference type="PANTHER" id="PTHR43056">
    <property type="entry name" value="PEPTIDASE S9 PROLYL OLIGOPEPTIDASE"/>
    <property type="match status" value="1"/>
</dbReference>
<gene>
    <name evidence="4" type="ORF">ABIE37_000154</name>
</gene>
<dbReference type="Pfam" id="PF02129">
    <property type="entry name" value="Peptidase_S15"/>
    <property type="match status" value="1"/>
</dbReference>
<dbReference type="Pfam" id="PF08530">
    <property type="entry name" value="PepX_C"/>
    <property type="match status" value="1"/>
</dbReference>
<dbReference type="Gene3D" id="1.10.3020.20">
    <property type="match status" value="1"/>
</dbReference>
<comment type="caution">
    <text evidence="4">The sequence shown here is derived from an EMBL/GenBank/DDBJ whole genome shotgun (WGS) entry which is preliminary data.</text>
</comment>
<evidence type="ECO:0000313" key="5">
    <source>
        <dbReference type="Proteomes" id="UP001549307"/>
    </source>
</evidence>
<dbReference type="SMART" id="SM00939">
    <property type="entry name" value="PepX_C"/>
    <property type="match status" value="1"/>
</dbReference>
<dbReference type="Proteomes" id="UP001549307">
    <property type="component" value="Unassembled WGS sequence"/>
</dbReference>
<keyword evidence="1" id="KW-0378">Hydrolase</keyword>
<dbReference type="InterPro" id="IPR008979">
    <property type="entry name" value="Galactose-bd-like_sf"/>
</dbReference>
<dbReference type="PANTHER" id="PTHR43056:SF10">
    <property type="entry name" value="COCE_NOND FAMILY, PUTATIVE (AFU_ORTHOLOGUE AFUA_7G00600)-RELATED"/>
    <property type="match status" value="1"/>
</dbReference>
<dbReference type="Gene3D" id="3.40.50.1820">
    <property type="entry name" value="alpha/beta hydrolase"/>
    <property type="match status" value="1"/>
</dbReference>
<feature type="region of interest" description="Disordered" evidence="2">
    <location>
        <begin position="1"/>
        <end position="24"/>
    </location>
</feature>
<dbReference type="InterPro" id="IPR013736">
    <property type="entry name" value="Xaa-Pro_dipept_C"/>
</dbReference>
<evidence type="ECO:0000313" key="4">
    <source>
        <dbReference type="EMBL" id="MET4538399.1"/>
    </source>
</evidence>
<accession>A0ABV2P0V7</accession>
<evidence type="ECO:0000256" key="1">
    <source>
        <dbReference type="ARBA" id="ARBA00022801"/>
    </source>
</evidence>
<organism evidence="4 5">
    <name type="scientific">Arthrobacter bambusae</name>
    <dbReference type="NCBI Taxonomy" id="1338426"/>
    <lineage>
        <taxon>Bacteria</taxon>
        <taxon>Bacillati</taxon>
        <taxon>Actinomycetota</taxon>
        <taxon>Actinomycetes</taxon>
        <taxon>Micrococcales</taxon>
        <taxon>Micrococcaceae</taxon>
        <taxon>Arthrobacter</taxon>
    </lineage>
</organism>
<feature type="domain" description="Xaa-Pro dipeptidyl-peptidase C-terminal" evidence="3">
    <location>
        <begin position="322"/>
        <end position="560"/>
    </location>
</feature>
<dbReference type="InterPro" id="IPR050585">
    <property type="entry name" value="Xaa-Pro_dipeptidyl-ppase/CocE"/>
</dbReference>
<dbReference type="SUPFAM" id="SSF49785">
    <property type="entry name" value="Galactose-binding domain-like"/>
    <property type="match status" value="1"/>
</dbReference>
<dbReference type="NCBIfam" id="TIGR00976">
    <property type="entry name" value="CocE_NonD"/>
    <property type="match status" value="2"/>
</dbReference>
<sequence length="568" mass="64343">MTEKTHTSPAPPSPGDGIWPNETPNQVQRHYRPAIHPDVVGHPGFGYRTEEVEGVLIERDVMVPLRDGTRLYADVYRVAGELVPAIVCYSPFGKHPHIDLGLFDGAEFPVDKLSEHTPFEVFDPIRWAKEGFAICVVDGVGNWHSEGTAQFFDQQEALAGYDTVEHFAGLEWCNGKVGWGAVSYFAMTAWSVAALNPPHLAAILTWDAASDTYRETNHHGGIPSTLTHNWMLLTGVGLGQVEDMEATQSEHPLFDEWWQLRVADWSKITVPTYSITEWGNDIHLRGTVQAWREVAAPQKYLDITGGKEWAEFYSDWAFERQRAFLGQFLRAESNGVDDWAPVRIGIRTGGDTWEFREELAFPLERTKYRNYHLDARGASAGHEQVEEEASVSYDSTRQGDGAEFIIRFEEPTEVTGYSKVRFWVSADLHNDADLFVAFERVRPSGEVVPHIFSQMWNEGPAAFGWLRASHRELDPEKSTEWQPYHRHQRRQWLVHGTPVPVDIEVWPTNIMFEAGDSLRILVRGTLIHPDPNAPMATNYMTRNLGRHIIHTGGKYDSRVVLPLIPSSH</sequence>
<dbReference type="EMBL" id="JBEPSN010000001">
    <property type="protein sequence ID" value="MET4538399.1"/>
    <property type="molecule type" value="Genomic_DNA"/>
</dbReference>
<dbReference type="InterPro" id="IPR029058">
    <property type="entry name" value="AB_hydrolase_fold"/>
</dbReference>
<evidence type="ECO:0000256" key="2">
    <source>
        <dbReference type="SAM" id="MobiDB-lite"/>
    </source>
</evidence>